<dbReference type="VEuPathDB" id="VectorBase:MDOA004921"/>
<dbReference type="GO" id="GO:0000977">
    <property type="term" value="F:RNA polymerase II transcription regulatory region sequence-specific DNA binding"/>
    <property type="evidence" value="ECO:0007669"/>
    <property type="project" value="TreeGrafter"/>
</dbReference>
<evidence type="ECO:0000256" key="1">
    <source>
        <dbReference type="ARBA" id="ARBA00004123"/>
    </source>
</evidence>
<evidence type="ECO:0000256" key="4">
    <source>
        <dbReference type="ARBA" id="ARBA00023242"/>
    </source>
</evidence>
<protein>
    <submittedName>
        <fullName evidence="7">Uncharacterized protein</fullName>
    </submittedName>
</protein>
<dbReference type="PANTHER" id="PTHR24329:SF543">
    <property type="entry name" value="FI01017P-RELATED"/>
    <property type="match status" value="1"/>
</dbReference>
<dbReference type="FunFam" id="1.10.10.60:FF:000679">
    <property type="entry name" value="Homeobox protein aristaless"/>
    <property type="match status" value="1"/>
</dbReference>
<comment type="subcellular location">
    <subcellularLocation>
        <location evidence="1 5 6">Nucleus</location>
    </subcellularLocation>
</comment>
<dbReference type="SUPFAM" id="SSF46689">
    <property type="entry name" value="Homeodomain-like"/>
    <property type="match status" value="1"/>
</dbReference>
<dbReference type="SMART" id="SM00389">
    <property type="entry name" value="HOX"/>
    <property type="match status" value="1"/>
</dbReference>
<dbReference type="InterPro" id="IPR001356">
    <property type="entry name" value="HD"/>
</dbReference>
<keyword evidence="4 5" id="KW-0539">Nucleus</keyword>
<dbReference type="STRING" id="7370.A0A1I8MHF1"/>
<dbReference type="PANTHER" id="PTHR24329">
    <property type="entry name" value="HOMEOBOX PROTEIN ARISTALESS"/>
    <property type="match status" value="1"/>
</dbReference>
<dbReference type="Pfam" id="PF00046">
    <property type="entry name" value="Homeodomain"/>
    <property type="match status" value="1"/>
</dbReference>
<dbReference type="eggNOG" id="KOG0849">
    <property type="taxonomic scope" value="Eukaryota"/>
</dbReference>
<organism evidence="7">
    <name type="scientific">Musca domestica</name>
    <name type="common">House fly</name>
    <dbReference type="NCBI Taxonomy" id="7370"/>
    <lineage>
        <taxon>Eukaryota</taxon>
        <taxon>Metazoa</taxon>
        <taxon>Ecdysozoa</taxon>
        <taxon>Arthropoda</taxon>
        <taxon>Hexapoda</taxon>
        <taxon>Insecta</taxon>
        <taxon>Pterygota</taxon>
        <taxon>Neoptera</taxon>
        <taxon>Endopterygota</taxon>
        <taxon>Diptera</taxon>
        <taxon>Brachycera</taxon>
        <taxon>Muscomorpha</taxon>
        <taxon>Muscoidea</taxon>
        <taxon>Muscidae</taxon>
        <taxon>Musca</taxon>
    </lineage>
</organism>
<dbReference type="InterPro" id="IPR050649">
    <property type="entry name" value="Paired_Homeobox_TFs"/>
</dbReference>
<dbReference type="InterPro" id="IPR009057">
    <property type="entry name" value="Homeodomain-like_sf"/>
</dbReference>
<evidence type="ECO:0000256" key="2">
    <source>
        <dbReference type="ARBA" id="ARBA00023125"/>
    </source>
</evidence>
<sequence length="182" mass="20858">FEGTHYPDVFARERLASKISLPEARIQVWFSNRRAKWRREEKLRIQPREIDPGGNNNLNIPDTKITDKSQKNDSALTIKRNDTAEKNKSDGALEYKIVQSVLNDTVSTEAEERHDIRSVVGQCVEQSHESGVIFNQTSNTGQIMENSEEYNTNSRLNTDNIFGPPMVAKYTTIHPIHLNEIY</sequence>
<name>A0A1I8MHF1_MUSDO</name>
<proteinExistence type="predicted"/>
<dbReference type="PROSITE" id="PS00027">
    <property type="entry name" value="HOMEOBOX_1"/>
    <property type="match status" value="1"/>
</dbReference>
<dbReference type="GO" id="GO:0000981">
    <property type="term" value="F:DNA-binding transcription factor activity, RNA polymerase II-specific"/>
    <property type="evidence" value="ECO:0007669"/>
    <property type="project" value="InterPro"/>
</dbReference>
<evidence type="ECO:0000313" key="7">
    <source>
        <dbReference type="EnsemblMetazoa" id="MDOA004921-PB"/>
    </source>
</evidence>
<reference evidence="7" key="1">
    <citation type="submission" date="2020-05" db="UniProtKB">
        <authorList>
            <consortium name="EnsemblMetazoa"/>
        </authorList>
    </citation>
    <scope>IDENTIFICATION</scope>
    <source>
        <strain evidence="7">Aabys</strain>
    </source>
</reference>
<evidence type="ECO:0000256" key="6">
    <source>
        <dbReference type="RuleBase" id="RU000682"/>
    </source>
</evidence>
<dbReference type="Gene3D" id="1.10.10.60">
    <property type="entry name" value="Homeodomain-like"/>
    <property type="match status" value="1"/>
</dbReference>
<dbReference type="CDD" id="cd00086">
    <property type="entry name" value="homeodomain"/>
    <property type="match status" value="1"/>
</dbReference>
<keyword evidence="2 5" id="KW-0238">DNA-binding</keyword>
<dbReference type="InterPro" id="IPR017970">
    <property type="entry name" value="Homeobox_CS"/>
</dbReference>
<evidence type="ECO:0000256" key="3">
    <source>
        <dbReference type="ARBA" id="ARBA00023155"/>
    </source>
</evidence>
<dbReference type="EnsemblMetazoa" id="MDOA004921-RB">
    <property type="protein sequence ID" value="MDOA004921-PB"/>
    <property type="gene ID" value="MDOA004921"/>
</dbReference>
<dbReference type="GO" id="GO:0005634">
    <property type="term" value="C:nucleus"/>
    <property type="evidence" value="ECO:0007669"/>
    <property type="project" value="UniProtKB-SubCell"/>
</dbReference>
<feature type="DNA-binding region" description="Homeobox" evidence="5">
    <location>
        <begin position="3"/>
        <end position="41"/>
    </location>
</feature>
<dbReference type="AlphaFoldDB" id="A0A1I8MHF1"/>
<dbReference type="PROSITE" id="PS50071">
    <property type="entry name" value="HOMEOBOX_2"/>
    <property type="match status" value="1"/>
</dbReference>
<accession>A0A1I8MHF1</accession>
<evidence type="ECO:0000256" key="5">
    <source>
        <dbReference type="PROSITE-ProRule" id="PRU00108"/>
    </source>
</evidence>
<keyword evidence="3 5" id="KW-0371">Homeobox</keyword>